<sequence>MIRILIMMILFVALFLKAEKNGTSTEKGFGWNCNCTTQLLLPLQTLK</sequence>
<name>A0A6J5MQY8_9CAUD</name>
<proteinExistence type="predicted"/>
<accession>A0A6J5MQY8</accession>
<reference evidence="1" key="1">
    <citation type="submission" date="2020-04" db="EMBL/GenBank/DDBJ databases">
        <authorList>
            <person name="Chiriac C."/>
            <person name="Salcher M."/>
            <person name="Ghai R."/>
            <person name="Kavagutti S V."/>
        </authorList>
    </citation>
    <scope>NUCLEOTIDE SEQUENCE</scope>
</reference>
<dbReference type="EMBL" id="LR796478">
    <property type="protein sequence ID" value="CAB4147470.1"/>
    <property type="molecule type" value="Genomic_DNA"/>
</dbReference>
<evidence type="ECO:0000313" key="1">
    <source>
        <dbReference type="EMBL" id="CAB4147470.1"/>
    </source>
</evidence>
<organism evidence="1">
    <name type="scientific">uncultured Caudovirales phage</name>
    <dbReference type="NCBI Taxonomy" id="2100421"/>
    <lineage>
        <taxon>Viruses</taxon>
        <taxon>Duplodnaviria</taxon>
        <taxon>Heunggongvirae</taxon>
        <taxon>Uroviricota</taxon>
        <taxon>Caudoviricetes</taxon>
        <taxon>Peduoviridae</taxon>
        <taxon>Maltschvirus</taxon>
        <taxon>Maltschvirus maltsch</taxon>
    </lineage>
</organism>
<protein>
    <submittedName>
        <fullName evidence="1">Uncharacterized protein</fullName>
    </submittedName>
</protein>
<gene>
    <name evidence="1" type="ORF">UFOVP518_30</name>
</gene>